<dbReference type="InterPro" id="IPR051923">
    <property type="entry name" value="Glycosyl_Hydrolase_39"/>
</dbReference>
<organism evidence="1">
    <name type="scientific">Paraconexibacter sp. AEG42_29</name>
    <dbReference type="NCBI Taxonomy" id="2997339"/>
    <lineage>
        <taxon>Bacteria</taxon>
        <taxon>Bacillati</taxon>
        <taxon>Actinomycetota</taxon>
        <taxon>Thermoleophilia</taxon>
        <taxon>Solirubrobacterales</taxon>
        <taxon>Paraconexibacteraceae</taxon>
        <taxon>Paraconexibacter</taxon>
    </lineage>
</organism>
<dbReference type="SUPFAM" id="SSF51445">
    <property type="entry name" value="(Trans)glycosidases"/>
    <property type="match status" value="1"/>
</dbReference>
<accession>A0AAU7AWW1</accession>
<name>A0AAU7AWW1_9ACTN</name>
<dbReference type="GO" id="GO:0004553">
    <property type="term" value="F:hydrolase activity, hydrolyzing O-glycosyl compounds"/>
    <property type="evidence" value="ECO:0007669"/>
    <property type="project" value="TreeGrafter"/>
</dbReference>
<dbReference type="InterPro" id="IPR017853">
    <property type="entry name" value="GH"/>
</dbReference>
<dbReference type="EMBL" id="CP114014">
    <property type="protein sequence ID" value="XAY06139.1"/>
    <property type="molecule type" value="Genomic_DNA"/>
</dbReference>
<evidence type="ECO:0000313" key="1">
    <source>
        <dbReference type="EMBL" id="XAY06139.1"/>
    </source>
</evidence>
<dbReference type="Gene3D" id="3.20.20.80">
    <property type="entry name" value="Glycosidases"/>
    <property type="match status" value="1"/>
</dbReference>
<proteinExistence type="predicted"/>
<evidence type="ECO:0008006" key="2">
    <source>
        <dbReference type="Google" id="ProtNLM"/>
    </source>
</evidence>
<dbReference type="PANTHER" id="PTHR12631:SF10">
    <property type="entry name" value="BETA-XYLOSIDASE-LIKE PROTEIN-RELATED"/>
    <property type="match status" value="1"/>
</dbReference>
<gene>
    <name evidence="1" type="ORF">DSM112329_03002</name>
</gene>
<dbReference type="PANTHER" id="PTHR12631">
    <property type="entry name" value="ALPHA-L-IDURONIDASE"/>
    <property type="match status" value="1"/>
</dbReference>
<sequence>MGRKRGIGLKTSYRVGIPGTIAAMGLTGGSPLRRFVVLASATLACAGVGAPGAQARKQSAAAPPTFGISGGLLWHDDDLRGPIDEAPHAEAIGRTPLQSVRVIADWNHAEPEAPDRATGAHRFRWTLTDATAGGLARNGLRWDVILGFSSAWAGTVPGTAAGPAPLKPFAAFATAFAERYGRGGRFWRDHPELPYVPVTTYQVWNEANLDMSWTAPTYAEFYAGVRAAIIAAEPQARVAVGGLAQGKDTASRFLRAMVAARPSLVKEMDAVGVTIYRRIPQQVLEDVVAFRRTLDELGARDTAIDVNETGWTTSGGVLLTDITPVTDEIRGGYLGEVVELLAASDCGLGTVQPYAWVTQQQLAFEGSEWFGLADPVTAVMRPSAAAYVAAVARVLSNPPPATRPGPCGRPDLPRLIHAPTRVEGPLRITLARRCSARRVRVRFTLGAEPEPYRRFVIALPGGLRREVRDPDAAGRRTATTTITMALPKRPGRARLVAYDELGRQRAVATTSFVPCKVKRR</sequence>
<protein>
    <recommendedName>
        <fullName evidence="2">Glycoside hydrolase family 42 N-terminal domain-containing protein</fullName>
    </recommendedName>
</protein>
<dbReference type="KEGG" id="parq:DSM112329_03002"/>
<dbReference type="AlphaFoldDB" id="A0AAU7AWW1"/>
<reference evidence="1" key="1">
    <citation type="submission" date="2022-12" db="EMBL/GenBank/DDBJ databases">
        <title>Paraconexibacter alkalitolerans sp. nov. and Baekduia alba sp. nov., isolated from soil and emended description of the genera Paraconexibacter (Chun et al., 2020) and Baekduia (An et al., 2020).</title>
        <authorList>
            <person name="Vieira S."/>
            <person name="Huber K.J."/>
            <person name="Geppert A."/>
            <person name="Wolf J."/>
            <person name="Neumann-Schaal M."/>
            <person name="Muesken M."/>
            <person name="Overmann J."/>
        </authorList>
    </citation>
    <scope>NUCLEOTIDE SEQUENCE</scope>
    <source>
        <strain evidence="1">AEG42_29</strain>
    </source>
</reference>